<dbReference type="Pfam" id="PF03553">
    <property type="entry name" value="Na_H_antiporter"/>
    <property type="match status" value="1"/>
</dbReference>
<protein>
    <submittedName>
        <fullName evidence="8">Na+/H+ antiporter NhaC family protein</fullName>
    </submittedName>
</protein>
<dbReference type="InterPro" id="IPR018461">
    <property type="entry name" value="Na/H_Antiport_NhaC-like_C"/>
</dbReference>
<evidence type="ECO:0000313" key="8">
    <source>
        <dbReference type="EMBL" id="WHI60495.1"/>
    </source>
</evidence>
<evidence type="ECO:0000313" key="9">
    <source>
        <dbReference type="Proteomes" id="UP001223261"/>
    </source>
</evidence>
<feature type="transmembrane region" description="Helical" evidence="6">
    <location>
        <begin position="108"/>
        <end position="132"/>
    </location>
</feature>
<keyword evidence="2" id="KW-1003">Cell membrane</keyword>
<reference evidence="8" key="1">
    <citation type="journal article" date="2023" name="Antibiotics">
        <title>Prevalence and Molecular Characterization of Methicillin-Resistant Staphylococci (MRS) and Mammaliicocci (MRM) in Dromedary Camels from Algeria: First Detection of SCCmec-mecC Hybrid in Methicillin-Resistant Mammaliicoccus lentus.</title>
        <authorList>
            <person name="Belhout C."/>
            <person name="Boyen F."/>
            <person name="Vereecke N."/>
            <person name="Theuns S."/>
            <person name="Taibi N."/>
            <person name="Stegger M."/>
            <person name="de la Fe-Rodriguez P.Y."/>
            <person name="Bouayad L."/>
            <person name="Elgroud R."/>
            <person name="Butaye P."/>
        </authorList>
    </citation>
    <scope>NUCLEOTIDE SEQUENCE</scope>
    <source>
        <strain evidence="8">7048</strain>
    </source>
</reference>
<feature type="transmembrane region" description="Helical" evidence="6">
    <location>
        <begin position="332"/>
        <end position="349"/>
    </location>
</feature>
<proteinExistence type="predicted"/>
<feature type="transmembrane region" description="Helical" evidence="6">
    <location>
        <begin position="194"/>
        <end position="214"/>
    </location>
</feature>
<dbReference type="PANTHER" id="PTHR43478">
    <property type="entry name" value="NA+/H+ ANTIPORTER-RELATED"/>
    <property type="match status" value="1"/>
</dbReference>
<evidence type="ECO:0000256" key="4">
    <source>
        <dbReference type="ARBA" id="ARBA00022989"/>
    </source>
</evidence>
<feature type="transmembrane region" description="Helical" evidence="6">
    <location>
        <begin position="369"/>
        <end position="397"/>
    </location>
</feature>
<evidence type="ECO:0000256" key="6">
    <source>
        <dbReference type="SAM" id="Phobius"/>
    </source>
</evidence>
<keyword evidence="4 6" id="KW-1133">Transmembrane helix</keyword>
<evidence type="ECO:0000256" key="3">
    <source>
        <dbReference type="ARBA" id="ARBA00022692"/>
    </source>
</evidence>
<accession>A0AAX3W687</accession>
<keyword evidence="5 6" id="KW-0472">Membrane</keyword>
<name>A0AAX3W687_MAMLE</name>
<organism evidence="8 9">
    <name type="scientific">Mammaliicoccus lentus</name>
    <name type="common">Staphylococcus lentus</name>
    <dbReference type="NCBI Taxonomy" id="42858"/>
    <lineage>
        <taxon>Bacteria</taxon>
        <taxon>Bacillati</taxon>
        <taxon>Bacillota</taxon>
        <taxon>Bacilli</taxon>
        <taxon>Bacillales</taxon>
        <taxon>Staphylococcaceae</taxon>
        <taxon>Mammaliicoccus</taxon>
    </lineage>
</organism>
<dbReference type="PANTHER" id="PTHR43478:SF1">
    <property type="entry name" value="NA+_H+ ANTIPORTER NHAC-LIKE C-TERMINAL DOMAIN-CONTAINING PROTEIN"/>
    <property type="match status" value="1"/>
</dbReference>
<feature type="transmembrane region" description="Helical" evidence="6">
    <location>
        <begin position="480"/>
        <end position="497"/>
    </location>
</feature>
<feature type="transmembrane region" description="Helical" evidence="6">
    <location>
        <begin position="12"/>
        <end position="40"/>
    </location>
</feature>
<evidence type="ECO:0000259" key="7">
    <source>
        <dbReference type="Pfam" id="PF03553"/>
    </source>
</evidence>
<evidence type="ECO:0000256" key="5">
    <source>
        <dbReference type="ARBA" id="ARBA00023136"/>
    </source>
</evidence>
<dbReference type="GO" id="GO:0005886">
    <property type="term" value="C:plasma membrane"/>
    <property type="evidence" value="ECO:0007669"/>
    <property type="project" value="UniProtKB-SubCell"/>
</dbReference>
<feature type="transmembrane region" description="Helical" evidence="6">
    <location>
        <begin position="259"/>
        <end position="277"/>
    </location>
</feature>
<feature type="transmembrane region" description="Helical" evidence="6">
    <location>
        <begin position="456"/>
        <end position="474"/>
    </location>
</feature>
<evidence type="ECO:0000256" key="2">
    <source>
        <dbReference type="ARBA" id="ARBA00022475"/>
    </source>
</evidence>
<sequence>MDEFGFLSLIPPIIAIFMVLLTRSVIISLFIGLFSGILLLNNFHIIQSLKVLIKDFIYTTMSDDGNIGVLVLLIFIGGFVALLEISGGGKAFANKVVGNVKSRIKIQLFAWISGVAIFFSEMGTPLIVGPIYEKLFDKARISREKLAWIIDSTSSPVSVMVPFIGWGVYIMGLIESQFNSLNIKMSSWDAFIEALPYFIYPILAVLIVPLIVILKLDFGPMKKAEERSINTGEIYWPESKPLRESILEDDEVSKNSSPIMIWLPILVLIVSLISLLAPKGFPFQSVEGIDFRIALTLSYFFASITLVVLLVIYKIRKLGEAIASYTTGMKKMTDILIILILSWSLGLLLDKLGTANYIVEIINGNIPIAIVPGLIFVVGAGMSFANGTSWGTFAIMLPLAMPLAFQLDIPMAVCIGAVISGGIFGDHCSPISDTTILSSTGAGCDHKDHNKTQIPIALFNGIITFATLLVTSFINFKFSILFAILFMVLGVFLFNKMKLKTSNN</sequence>
<keyword evidence="3 6" id="KW-0812">Transmembrane</keyword>
<dbReference type="Proteomes" id="UP001223261">
    <property type="component" value="Chromosome"/>
</dbReference>
<dbReference type="RefSeq" id="WP_282862599.1">
    <property type="nucleotide sequence ID" value="NZ_CP118848.1"/>
</dbReference>
<gene>
    <name evidence="8" type="ORF">PYH69_02385</name>
</gene>
<feature type="transmembrane region" description="Helical" evidence="6">
    <location>
        <begin position="153"/>
        <end position="174"/>
    </location>
</feature>
<evidence type="ECO:0000256" key="1">
    <source>
        <dbReference type="ARBA" id="ARBA00004651"/>
    </source>
</evidence>
<feature type="domain" description="Na+/H+ antiporter NhaC-like C-terminal" evidence="7">
    <location>
        <begin position="159"/>
        <end position="472"/>
    </location>
</feature>
<feature type="transmembrane region" description="Helical" evidence="6">
    <location>
        <begin position="67"/>
        <end position="88"/>
    </location>
</feature>
<comment type="subcellular location">
    <subcellularLocation>
        <location evidence="1">Cell membrane</location>
        <topology evidence="1">Multi-pass membrane protein</topology>
    </subcellularLocation>
</comment>
<feature type="transmembrane region" description="Helical" evidence="6">
    <location>
        <begin position="289"/>
        <end position="312"/>
    </location>
</feature>
<dbReference type="EMBL" id="CP118848">
    <property type="protein sequence ID" value="WHI60495.1"/>
    <property type="molecule type" value="Genomic_DNA"/>
</dbReference>
<dbReference type="AlphaFoldDB" id="A0AAX3W687"/>